<keyword evidence="1" id="KW-1185">Reference proteome</keyword>
<evidence type="ECO:0000313" key="1">
    <source>
        <dbReference type="Proteomes" id="UP000036681"/>
    </source>
</evidence>
<organism evidence="1 2">
    <name type="scientific">Ascaris lumbricoides</name>
    <name type="common">Giant roundworm</name>
    <dbReference type="NCBI Taxonomy" id="6252"/>
    <lineage>
        <taxon>Eukaryota</taxon>
        <taxon>Metazoa</taxon>
        <taxon>Ecdysozoa</taxon>
        <taxon>Nematoda</taxon>
        <taxon>Chromadorea</taxon>
        <taxon>Rhabditida</taxon>
        <taxon>Spirurina</taxon>
        <taxon>Ascaridomorpha</taxon>
        <taxon>Ascaridoidea</taxon>
        <taxon>Ascarididae</taxon>
        <taxon>Ascaris</taxon>
    </lineage>
</organism>
<sequence>MLNAGESVDLDALFGIPLYATAPDDKQVKILMNSDLFLKVKHLSFPQILVSFINFLLFL</sequence>
<reference evidence="2" key="1">
    <citation type="submission" date="2017-02" db="UniProtKB">
        <authorList>
            <consortium name="WormBaseParasite"/>
        </authorList>
    </citation>
    <scope>IDENTIFICATION</scope>
</reference>
<accession>A0A0M3HKZ7</accession>
<dbReference type="AlphaFoldDB" id="A0A0M3HKZ7"/>
<proteinExistence type="predicted"/>
<dbReference type="WBParaSite" id="ALUE_0000219201-mRNA-1">
    <property type="protein sequence ID" value="ALUE_0000219201-mRNA-1"/>
    <property type="gene ID" value="ALUE_0000219201"/>
</dbReference>
<dbReference type="Proteomes" id="UP000036681">
    <property type="component" value="Unplaced"/>
</dbReference>
<evidence type="ECO:0000313" key="2">
    <source>
        <dbReference type="WBParaSite" id="ALUE_0000219201-mRNA-1"/>
    </source>
</evidence>
<protein>
    <submittedName>
        <fullName evidence="2">Uncharacterized protein</fullName>
    </submittedName>
</protein>
<name>A0A0M3HKZ7_ASCLU</name>